<name>A0AA86S7D4_9FABA</name>
<reference evidence="1" key="1">
    <citation type="submission" date="2023-10" db="EMBL/GenBank/DDBJ databases">
        <authorList>
            <person name="Domelevo Entfellner J.-B."/>
        </authorList>
    </citation>
    <scope>NUCLEOTIDE SEQUENCE</scope>
</reference>
<dbReference type="Gramene" id="rna-AYBTSS11_LOCUS4684">
    <property type="protein sequence ID" value="CAJ1930228.1"/>
    <property type="gene ID" value="gene-AYBTSS11_LOCUS4684"/>
</dbReference>
<proteinExistence type="predicted"/>
<sequence length="54" mass="6441">METLKHSNELVGKVDKNDVTEKRSLFPEHFQVDFTLRCYEPDKEIYSKLTNHDD</sequence>
<dbReference type="EMBL" id="OY731399">
    <property type="protein sequence ID" value="CAJ1930228.1"/>
    <property type="molecule type" value="Genomic_DNA"/>
</dbReference>
<organism evidence="1 2">
    <name type="scientific">Sphenostylis stenocarpa</name>
    <dbReference type="NCBI Taxonomy" id="92480"/>
    <lineage>
        <taxon>Eukaryota</taxon>
        <taxon>Viridiplantae</taxon>
        <taxon>Streptophyta</taxon>
        <taxon>Embryophyta</taxon>
        <taxon>Tracheophyta</taxon>
        <taxon>Spermatophyta</taxon>
        <taxon>Magnoliopsida</taxon>
        <taxon>eudicotyledons</taxon>
        <taxon>Gunneridae</taxon>
        <taxon>Pentapetalae</taxon>
        <taxon>rosids</taxon>
        <taxon>fabids</taxon>
        <taxon>Fabales</taxon>
        <taxon>Fabaceae</taxon>
        <taxon>Papilionoideae</taxon>
        <taxon>50 kb inversion clade</taxon>
        <taxon>NPAAA clade</taxon>
        <taxon>indigoferoid/millettioid clade</taxon>
        <taxon>Phaseoleae</taxon>
        <taxon>Sphenostylis</taxon>
    </lineage>
</organism>
<evidence type="ECO:0000313" key="1">
    <source>
        <dbReference type="EMBL" id="CAJ1930228.1"/>
    </source>
</evidence>
<dbReference type="Proteomes" id="UP001189624">
    <property type="component" value="Chromosome 2"/>
</dbReference>
<dbReference type="AlphaFoldDB" id="A0AA86S7D4"/>
<gene>
    <name evidence="1" type="ORF">AYBTSS11_LOCUS4684</name>
</gene>
<keyword evidence="2" id="KW-1185">Reference proteome</keyword>
<accession>A0AA86S7D4</accession>
<evidence type="ECO:0000313" key="2">
    <source>
        <dbReference type="Proteomes" id="UP001189624"/>
    </source>
</evidence>
<protein>
    <submittedName>
        <fullName evidence="1">Uncharacterized protein</fullName>
    </submittedName>
</protein>